<protein>
    <submittedName>
        <fullName evidence="12">Muscleblind like splicing regulator 3</fullName>
    </submittedName>
</protein>
<evidence type="ECO:0000256" key="4">
    <source>
        <dbReference type="ARBA" id="ARBA00022723"/>
    </source>
</evidence>
<proteinExistence type="inferred from homology"/>
<keyword evidence="6 10" id="KW-0863">Zinc-finger</keyword>
<keyword evidence="3" id="KW-0963">Cytoplasm</keyword>
<dbReference type="SMART" id="SM00356">
    <property type="entry name" value="ZnF_C3H1"/>
    <property type="match status" value="4"/>
</dbReference>
<feature type="zinc finger region" description="C3H1-type" evidence="10">
    <location>
        <begin position="176"/>
        <end position="204"/>
    </location>
</feature>
<dbReference type="PROSITE" id="PS50103">
    <property type="entry name" value="ZF_C3H1"/>
    <property type="match status" value="4"/>
</dbReference>
<gene>
    <name evidence="12" type="primary">MBNL3</name>
</gene>
<keyword evidence="4 10" id="KW-0479">Metal-binding</keyword>
<dbReference type="GO" id="GO:0008270">
    <property type="term" value="F:zinc ion binding"/>
    <property type="evidence" value="ECO:0007669"/>
    <property type="project" value="UniProtKB-KW"/>
</dbReference>
<feature type="zinc finger region" description="C3H1-type" evidence="10">
    <location>
        <begin position="47"/>
        <end position="73"/>
    </location>
</feature>
<dbReference type="GO" id="GO:0005737">
    <property type="term" value="C:cytoplasm"/>
    <property type="evidence" value="ECO:0007669"/>
    <property type="project" value="UniProtKB-SubCell"/>
</dbReference>
<dbReference type="InterPro" id="IPR054429">
    <property type="entry name" value="Znf-CCCH_Muscleblind-like"/>
</dbReference>
<evidence type="ECO:0000313" key="13">
    <source>
        <dbReference type="Proteomes" id="UP000002280"/>
    </source>
</evidence>
<evidence type="ECO:0000256" key="8">
    <source>
        <dbReference type="ARBA" id="ARBA00023242"/>
    </source>
</evidence>
<reference evidence="12" key="2">
    <citation type="submission" date="2025-08" db="UniProtKB">
        <authorList>
            <consortium name="Ensembl"/>
        </authorList>
    </citation>
    <scope>IDENTIFICATION</scope>
</reference>
<accession>A0A5F8HHK7</accession>
<evidence type="ECO:0000256" key="10">
    <source>
        <dbReference type="PROSITE-ProRule" id="PRU00723"/>
    </source>
</evidence>
<sequence>MAVNMSLVRDTKWLTLEVCREFQRGTCSRSDAECKFAHPSRSCHVENGRVIACFDSLKGRCTRENCKYLHPPPHLKTQLEINGRNNLIQQKTAAAMFAQQMQFMLPGAQLQPITTFPVTPSLATSPTMAFSPYLSHVSPGMGLVPAELLPNAPVLMSGNPPVTVPGGTAGQKLMRTDKLEVCREFQRGNCTRGENDCRYAHPVDIAMIDANENTVTVCMDYIKGRCSREKCKYFHPPAHLQAKIKAAQHQANQTAAAAMQWALSRHAQIRWPSLRGKIDARSFWGARRYSLYSLRRIAALVPQLGKTRLAALALPPGALQPLPKRPALEKNNGATTVFNPSVFHYQQALANMQLQQPTFIPTVPMMHGATPTTVSAATTPATSVPFAATATANQISQLSVDELSSSMFVSQM</sequence>
<feature type="zinc finger region" description="C3H1-type" evidence="10">
    <location>
        <begin position="13"/>
        <end position="41"/>
    </location>
</feature>
<dbReference type="Proteomes" id="UP000002280">
    <property type="component" value="Chromosome X"/>
</dbReference>
<evidence type="ECO:0000256" key="9">
    <source>
        <dbReference type="ARBA" id="ARBA00038226"/>
    </source>
</evidence>
<dbReference type="GeneTree" id="ENSGT00950000182897"/>
<feature type="zinc finger region" description="C3H1-type" evidence="10">
    <location>
        <begin position="212"/>
        <end position="238"/>
    </location>
</feature>
<keyword evidence="7 10" id="KW-0862">Zinc</keyword>
<evidence type="ECO:0000256" key="1">
    <source>
        <dbReference type="ARBA" id="ARBA00004123"/>
    </source>
</evidence>
<dbReference type="AlphaFoldDB" id="A0A5F8HHK7"/>
<dbReference type="Gene3D" id="3.30.1370.210">
    <property type="match status" value="2"/>
</dbReference>
<evidence type="ECO:0000256" key="6">
    <source>
        <dbReference type="ARBA" id="ARBA00022771"/>
    </source>
</evidence>
<feature type="domain" description="C3H1-type" evidence="11">
    <location>
        <begin position="47"/>
        <end position="73"/>
    </location>
</feature>
<evidence type="ECO:0000256" key="3">
    <source>
        <dbReference type="ARBA" id="ARBA00022490"/>
    </source>
</evidence>
<feature type="domain" description="C3H1-type" evidence="11">
    <location>
        <begin position="13"/>
        <end position="41"/>
    </location>
</feature>
<evidence type="ECO:0000256" key="7">
    <source>
        <dbReference type="ARBA" id="ARBA00022833"/>
    </source>
</evidence>
<reference evidence="12 13" key="1">
    <citation type="journal article" date="2007" name="Nature">
        <title>Genome of the marsupial Monodelphis domestica reveals innovation in non-coding sequences.</title>
        <authorList>
            <person name="Mikkelsen T.S."/>
            <person name="Wakefield M.J."/>
            <person name="Aken B."/>
            <person name="Amemiya C.T."/>
            <person name="Chang J.L."/>
            <person name="Duke S."/>
            <person name="Garber M."/>
            <person name="Gentles A.J."/>
            <person name="Goodstadt L."/>
            <person name="Heger A."/>
            <person name="Jurka J."/>
            <person name="Kamal M."/>
            <person name="Mauceli E."/>
            <person name="Searle S.M."/>
            <person name="Sharpe T."/>
            <person name="Baker M.L."/>
            <person name="Batzer M.A."/>
            <person name="Benos P.V."/>
            <person name="Belov K."/>
            <person name="Clamp M."/>
            <person name="Cook A."/>
            <person name="Cuff J."/>
            <person name="Das R."/>
            <person name="Davidow L."/>
            <person name="Deakin J.E."/>
            <person name="Fazzari M.J."/>
            <person name="Glass J.L."/>
            <person name="Grabherr M."/>
            <person name="Greally J.M."/>
            <person name="Gu W."/>
            <person name="Hore T.A."/>
            <person name="Huttley G.A."/>
            <person name="Kleber M."/>
            <person name="Jirtle R.L."/>
            <person name="Koina E."/>
            <person name="Lee J.T."/>
            <person name="Mahony S."/>
            <person name="Marra M.A."/>
            <person name="Miller R.D."/>
            <person name="Nicholls R.D."/>
            <person name="Oda M."/>
            <person name="Papenfuss A.T."/>
            <person name="Parra Z.E."/>
            <person name="Pollock D.D."/>
            <person name="Ray D.A."/>
            <person name="Schein J.E."/>
            <person name="Speed T.P."/>
            <person name="Thompson K."/>
            <person name="VandeBerg J.L."/>
            <person name="Wade C.M."/>
            <person name="Walker J.A."/>
            <person name="Waters P.D."/>
            <person name="Webber C."/>
            <person name="Weidman J.R."/>
            <person name="Xie X."/>
            <person name="Zody M.C."/>
            <person name="Baldwin J."/>
            <person name="Abdouelleil A."/>
            <person name="Abdulkadir J."/>
            <person name="Abebe A."/>
            <person name="Abera B."/>
            <person name="Abreu J."/>
            <person name="Acer S.C."/>
            <person name="Aftuck L."/>
            <person name="Alexander A."/>
            <person name="An P."/>
            <person name="Anderson E."/>
            <person name="Anderson S."/>
            <person name="Arachi H."/>
            <person name="Azer M."/>
            <person name="Bachantsang P."/>
            <person name="Barry A."/>
            <person name="Bayul T."/>
            <person name="Berlin A."/>
            <person name="Bessette D."/>
            <person name="Bloom T."/>
            <person name="Bloom T."/>
            <person name="Boguslavskiy L."/>
            <person name="Bonnet C."/>
            <person name="Boukhgalter B."/>
            <person name="Bourzgui I."/>
            <person name="Brown A."/>
            <person name="Cahill P."/>
            <person name="Channer S."/>
            <person name="Cheshatsang Y."/>
            <person name="Chuda L."/>
            <person name="Citroen M."/>
            <person name="Collymore A."/>
            <person name="Cooke P."/>
            <person name="Costello M."/>
            <person name="D'Aco K."/>
            <person name="Daza R."/>
            <person name="De Haan G."/>
            <person name="DeGray S."/>
            <person name="DeMaso C."/>
            <person name="Dhargay N."/>
            <person name="Dooley K."/>
            <person name="Dooley E."/>
            <person name="Doricent M."/>
            <person name="Dorje P."/>
            <person name="Dorjee K."/>
            <person name="Dupes A."/>
            <person name="Elong R."/>
            <person name="Falk J."/>
            <person name="Farina A."/>
            <person name="Faro S."/>
            <person name="Ferguson D."/>
            <person name="Fisher S."/>
            <person name="Foley C.D."/>
            <person name="Franke A."/>
            <person name="Friedrich D."/>
            <person name="Gadbois L."/>
            <person name="Gearin G."/>
            <person name="Gearin C.R."/>
            <person name="Giannoukos G."/>
            <person name="Goode T."/>
            <person name="Graham J."/>
            <person name="Grandbois E."/>
            <person name="Grewal S."/>
            <person name="Gyaltsen K."/>
            <person name="Hafez N."/>
            <person name="Hagos B."/>
            <person name="Hall J."/>
            <person name="Henson C."/>
            <person name="Hollinger A."/>
            <person name="Honan T."/>
            <person name="Huard M.D."/>
            <person name="Hughes L."/>
            <person name="Hurhula B."/>
            <person name="Husby M.E."/>
            <person name="Kamat A."/>
            <person name="Kanga B."/>
            <person name="Kashin S."/>
            <person name="Khazanovich D."/>
            <person name="Kisner P."/>
            <person name="Lance K."/>
            <person name="Lara M."/>
            <person name="Lee W."/>
            <person name="Lennon N."/>
            <person name="Letendre F."/>
            <person name="LeVine R."/>
            <person name="Lipovsky A."/>
            <person name="Liu X."/>
            <person name="Liu J."/>
            <person name="Liu S."/>
            <person name="Lokyitsang T."/>
            <person name="Lokyitsang Y."/>
            <person name="Lubonja R."/>
            <person name="Lui A."/>
            <person name="MacDonald P."/>
            <person name="Magnisalis V."/>
            <person name="Maru K."/>
            <person name="Matthews C."/>
            <person name="McCusker W."/>
            <person name="McDonough S."/>
            <person name="Mehta T."/>
            <person name="Meldrim J."/>
            <person name="Meneus L."/>
            <person name="Mihai O."/>
            <person name="Mihalev A."/>
            <person name="Mihova T."/>
            <person name="Mittelman R."/>
            <person name="Mlenga V."/>
            <person name="Montmayeur A."/>
            <person name="Mulrain L."/>
            <person name="Navidi A."/>
            <person name="Naylor J."/>
            <person name="Negash T."/>
            <person name="Nguyen T."/>
            <person name="Nguyen N."/>
            <person name="Nicol R."/>
            <person name="Norbu C."/>
            <person name="Norbu N."/>
            <person name="Novod N."/>
            <person name="O'Neill B."/>
            <person name="Osman S."/>
            <person name="Markiewicz E."/>
            <person name="Oyono O.L."/>
            <person name="Patti C."/>
            <person name="Phunkhang P."/>
            <person name="Pierre F."/>
            <person name="Priest M."/>
            <person name="Raghuraman S."/>
            <person name="Rege F."/>
            <person name="Reyes R."/>
            <person name="Rise C."/>
            <person name="Rogov P."/>
            <person name="Ross K."/>
            <person name="Ryan E."/>
            <person name="Settipalli S."/>
            <person name="Shea T."/>
            <person name="Sherpa N."/>
            <person name="Shi L."/>
            <person name="Shih D."/>
            <person name="Sparrow T."/>
            <person name="Spaulding J."/>
            <person name="Stalker J."/>
            <person name="Stange-Thomann N."/>
            <person name="Stavropoulos S."/>
            <person name="Stone C."/>
            <person name="Strader C."/>
            <person name="Tesfaye S."/>
            <person name="Thomson T."/>
            <person name="Thoulutsang Y."/>
            <person name="Thoulutsang D."/>
            <person name="Topham K."/>
            <person name="Topping I."/>
            <person name="Tsamla T."/>
            <person name="Vassiliev H."/>
            <person name="Vo A."/>
            <person name="Wangchuk T."/>
            <person name="Wangdi T."/>
            <person name="Weiand M."/>
            <person name="Wilkinson J."/>
            <person name="Wilson A."/>
            <person name="Yadav S."/>
            <person name="Young G."/>
            <person name="Yu Q."/>
            <person name="Zembek L."/>
            <person name="Zhong D."/>
            <person name="Zimmer A."/>
            <person name="Zwirko Z."/>
            <person name="Jaffe D.B."/>
            <person name="Alvarez P."/>
            <person name="Brockman W."/>
            <person name="Butler J."/>
            <person name="Chin C."/>
            <person name="Gnerre S."/>
            <person name="MacCallum I."/>
            <person name="Graves J.A."/>
            <person name="Ponting C.P."/>
            <person name="Breen M."/>
            <person name="Samollow P.B."/>
            <person name="Lander E.S."/>
            <person name="Lindblad-Toh K."/>
        </authorList>
    </citation>
    <scope>NUCLEOTIDE SEQUENCE [LARGE SCALE GENOMIC DNA]</scope>
</reference>
<comment type="subcellular location">
    <subcellularLocation>
        <location evidence="2">Cytoplasm</location>
    </subcellularLocation>
    <subcellularLocation>
        <location evidence="1">Nucleus</location>
    </subcellularLocation>
</comment>
<dbReference type="InterPro" id="IPR000571">
    <property type="entry name" value="Znf_CCCH"/>
</dbReference>
<keyword evidence="8" id="KW-0539">Nucleus</keyword>
<dbReference type="GO" id="GO:0005634">
    <property type="term" value="C:nucleus"/>
    <property type="evidence" value="ECO:0007669"/>
    <property type="project" value="UniProtKB-SubCell"/>
</dbReference>
<name>A0A5F8HHK7_MONDO</name>
<dbReference type="FunFam" id="3.30.1370.210:FF:000002">
    <property type="entry name" value="Muscleblind-like 1 isoform 2"/>
    <property type="match status" value="1"/>
</dbReference>
<feature type="domain" description="C3H1-type" evidence="11">
    <location>
        <begin position="212"/>
        <end position="238"/>
    </location>
</feature>
<evidence type="ECO:0000256" key="5">
    <source>
        <dbReference type="ARBA" id="ARBA00022737"/>
    </source>
</evidence>
<dbReference type="FunFam" id="3.30.1370.210:FF:000004">
    <property type="entry name" value="Muscleblind like splicing regulator 1"/>
    <property type="match status" value="1"/>
</dbReference>
<feature type="domain" description="C3H1-type" evidence="11">
    <location>
        <begin position="176"/>
        <end position="204"/>
    </location>
</feature>
<dbReference type="Ensembl" id="ENSMODT00000079103.1">
    <property type="protein sequence ID" value="ENSMODP00000059309.1"/>
    <property type="gene ID" value="ENSMODG00000015304.4"/>
</dbReference>
<evidence type="ECO:0000256" key="2">
    <source>
        <dbReference type="ARBA" id="ARBA00004496"/>
    </source>
</evidence>
<reference evidence="12" key="3">
    <citation type="submission" date="2025-09" db="UniProtKB">
        <authorList>
            <consortium name="Ensembl"/>
        </authorList>
    </citation>
    <scope>IDENTIFICATION</scope>
</reference>
<dbReference type="PANTHER" id="PTHR12675:SF3">
    <property type="entry name" value="MUSCLEBLIND-LIKE PROTEIN 3"/>
    <property type="match status" value="1"/>
</dbReference>
<comment type="similarity">
    <text evidence="9">Belongs to the muscleblind family.</text>
</comment>
<evidence type="ECO:0000259" key="11">
    <source>
        <dbReference type="PROSITE" id="PS50103"/>
    </source>
</evidence>
<evidence type="ECO:0000313" key="12">
    <source>
        <dbReference type="Ensembl" id="ENSMODP00000059309.1"/>
    </source>
</evidence>
<dbReference type="Pfam" id="PF22628">
    <property type="entry name" value="zf-CCCH_10"/>
    <property type="match status" value="2"/>
</dbReference>
<dbReference type="Bgee" id="ENSMODG00000015304">
    <property type="expression patterns" value="Expressed in skeleton of lower jaw and 19 other cell types or tissues"/>
</dbReference>
<organism evidence="12 13">
    <name type="scientific">Monodelphis domestica</name>
    <name type="common">Gray short-tailed opossum</name>
    <dbReference type="NCBI Taxonomy" id="13616"/>
    <lineage>
        <taxon>Eukaryota</taxon>
        <taxon>Metazoa</taxon>
        <taxon>Chordata</taxon>
        <taxon>Craniata</taxon>
        <taxon>Vertebrata</taxon>
        <taxon>Euteleostomi</taxon>
        <taxon>Mammalia</taxon>
        <taxon>Metatheria</taxon>
        <taxon>Didelphimorphia</taxon>
        <taxon>Didelphidae</taxon>
        <taxon>Monodelphis</taxon>
    </lineage>
</organism>
<dbReference type="Pfam" id="PF14608">
    <property type="entry name" value="zf-CCCH_2"/>
    <property type="match status" value="1"/>
</dbReference>
<dbReference type="PANTHER" id="PTHR12675">
    <property type="entry name" value="MUSCLEBLIND-LIKE PROTEIN"/>
    <property type="match status" value="1"/>
</dbReference>
<keyword evidence="5" id="KW-0677">Repeat</keyword>
<keyword evidence="13" id="KW-1185">Reference proteome</keyword>
<dbReference type="Pfam" id="PF00642">
    <property type="entry name" value="zf-CCCH"/>
    <property type="match status" value="1"/>
</dbReference>